<evidence type="ECO:0000313" key="2">
    <source>
        <dbReference type="RefSeq" id="XP_042639183.1"/>
    </source>
</evidence>
<keyword evidence="2" id="KW-0812">Transmembrane</keyword>
<keyword evidence="1" id="KW-1185">Reference proteome</keyword>
<gene>
    <name evidence="2" type="primary">TMEM176A</name>
</gene>
<organism evidence="1 2">
    <name type="scientific">Orycteropus afer afer</name>
    <dbReference type="NCBI Taxonomy" id="1230840"/>
    <lineage>
        <taxon>Eukaryota</taxon>
        <taxon>Metazoa</taxon>
        <taxon>Chordata</taxon>
        <taxon>Craniata</taxon>
        <taxon>Vertebrata</taxon>
        <taxon>Euteleostomi</taxon>
        <taxon>Mammalia</taxon>
        <taxon>Eutheria</taxon>
        <taxon>Afrotheria</taxon>
        <taxon>Tubulidentata</taxon>
        <taxon>Orycteropodidae</taxon>
        <taxon>Orycteropus</taxon>
    </lineage>
</organism>
<name>A0AC54ZBW6_ORYAF</name>
<protein>
    <submittedName>
        <fullName evidence="2">Transmembrane protein 176A</fullName>
    </submittedName>
</protein>
<dbReference type="RefSeq" id="XP_042639183.1">
    <property type="nucleotide sequence ID" value="XM_042783249.1"/>
</dbReference>
<sequence length="257" mass="28275">MSTGAGTKDCSELAPVVPQPSLIEVHIHQESALAKLLLATCLQLRSWAHLKGTTTQASNISQLLVASWVMQILLGILSGVLGGFLYICNYSYLLSSGAAIWTGVLAMLAGTVAFFHEQKHGNFWGFLRTLLALTAFSTAVAAIRIGANELYWDPFHNGYYICDSSSQQSWPTPPVSTLNPEEARRLHLCLSYMDMLVALYRGFQTMLLGVWILLLVASLAPVVPLVCLCLHCWRKPLSVEEWDQKDMLVMECSPTSA</sequence>
<keyword evidence="2" id="KW-0472">Membrane</keyword>
<dbReference type="Proteomes" id="UP000694850">
    <property type="component" value="Unplaced"/>
</dbReference>
<accession>A0AC54ZBW6</accession>
<proteinExistence type="predicted"/>
<evidence type="ECO:0000313" key="1">
    <source>
        <dbReference type="Proteomes" id="UP000694850"/>
    </source>
</evidence>
<reference evidence="2" key="1">
    <citation type="submission" date="2025-08" db="UniProtKB">
        <authorList>
            <consortium name="RefSeq"/>
        </authorList>
    </citation>
    <scope>IDENTIFICATION</scope>
</reference>